<proteinExistence type="predicted"/>
<feature type="domain" description="Helicase ATP-binding" evidence="3">
    <location>
        <begin position="176"/>
        <end position="436"/>
    </location>
</feature>
<dbReference type="PANTHER" id="PTHR47957">
    <property type="entry name" value="ATP-DEPENDENT HELICASE HRQ1"/>
    <property type="match status" value="1"/>
</dbReference>
<comment type="caution">
    <text evidence="5">The sequence shown here is derived from an EMBL/GenBank/DDBJ whole genome shotgun (WGS) entry which is preliminary data.</text>
</comment>
<dbReference type="InterPro" id="IPR001650">
    <property type="entry name" value="Helicase_C-like"/>
</dbReference>
<gene>
    <name evidence="5" type="ORF">GCM10023322_52150</name>
</gene>
<evidence type="ECO:0000313" key="6">
    <source>
        <dbReference type="Proteomes" id="UP001501570"/>
    </source>
</evidence>
<reference evidence="6" key="1">
    <citation type="journal article" date="2019" name="Int. J. Syst. Evol. Microbiol.">
        <title>The Global Catalogue of Microorganisms (GCM) 10K type strain sequencing project: providing services to taxonomists for standard genome sequencing and annotation.</title>
        <authorList>
            <consortium name="The Broad Institute Genomics Platform"/>
            <consortium name="The Broad Institute Genome Sequencing Center for Infectious Disease"/>
            <person name="Wu L."/>
            <person name="Ma J."/>
        </authorList>
    </citation>
    <scope>NUCLEOTIDE SEQUENCE [LARGE SCALE GENOMIC DNA]</scope>
    <source>
        <strain evidence="6">JCM 18304</strain>
    </source>
</reference>
<keyword evidence="1" id="KW-0547">Nucleotide-binding</keyword>
<protein>
    <recommendedName>
        <fullName evidence="7">DEAD/DEAH box helicase</fullName>
    </recommendedName>
</protein>
<evidence type="ECO:0000259" key="4">
    <source>
        <dbReference type="PROSITE" id="PS51194"/>
    </source>
</evidence>
<keyword evidence="6" id="KW-1185">Reference proteome</keyword>
<dbReference type="SMART" id="SM00487">
    <property type="entry name" value="DEXDc"/>
    <property type="match status" value="1"/>
</dbReference>
<organism evidence="5 6">
    <name type="scientific">Rugosimonospora acidiphila</name>
    <dbReference type="NCBI Taxonomy" id="556531"/>
    <lineage>
        <taxon>Bacteria</taxon>
        <taxon>Bacillati</taxon>
        <taxon>Actinomycetota</taxon>
        <taxon>Actinomycetes</taxon>
        <taxon>Micromonosporales</taxon>
        <taxon>Micromonosporaceae</taxon>
        <taxon>Rugosimonospora</taxon>
    </lineage>
</organism>
<evidence type="ECO:0000256" key="2">
    <source>
        <dbReference type="ARBA" id="ARBA00022840"/>
    </source>
</evidence>
<dbReference type="PANTHER" id="PTHR47957:SF3">
    <property type="entry name" value="ATP-DEPENDENT HELICASE HRQ1"/>
    <property type="match status" value="1"/>
</dbReference>
<feature type="domain" description="Helicase C-terminal" evidence="4">
    <location>
        <begin position="510"/>
        <end position="675"/>
    </location>
</feature>
<evidence type="ECO:0000259" key="3">
    <source>
        <dbReference type="PROSITE" id="PS51192"/>
    </source>
</evidence>
<dbReference type="Gene3D" id="3.40.50.300">
    <property type="entry name" value="P-loop containing nucleotide triphosphate hydrolases"/>
    <property type="match status" value="2"/>
</dbReference>
<evidence type="ECO:0000313" key="5">
    <source>
        <dbReference type="EMBL" id="GAA5192474.1"/>
    </source>
</evidence>
<dbReference type="SUPFAM" id="SSF52540">
    <property type="entry name" value="P-loop containing nucleoside triphosphate hydrolases"/>
    <property type="match status" value="1"/>
</dbReference>
<dbReference type="Pfam" id="PF00270">
    <property type="entry name" value="DEAD"/>
    <property type="match status" value="1"/>
</dbReference>
<dbReference type="InterPro" id="IPR011545">
    <property type="entry name" value="DEAD/DEAH_box_helicase_dom"/>
</dbReference>
<name>A0ABP9S7R4_9ACTN</name>
<dbReference type="InterPro" id="IPR014001">
    <property type="entry name" value="Helicase_ATP-bd"/>
</dbReference>
<sequence length="1498" mass="165395">MKDVSLELQILEAVEAREDPLLSWGIVDGGLATHELITLVDDLLLRNGDLRDADEVMEDLLQRGLIVRDDTATTTLWRSRNGETLRLLARSRQIFLSNDPETAWRNGATLVADFRYARRPRVYPVRDQAWTETLLGVGQTNPTHSATIEAMTRGSEGQPRLLAGFQVRATRQVLTSLQSPVTSATVVGAGTGSGKTLAFYLPAFAYLAGLRDRTVWTRALAVYPRNELLKDQLNTAFAAARRLDHLWVEHTGRKLTLGVLNGGTPHTPASVSKPYLGWVKSARGYRSPHLVCPGDGSMLCGGDLYWSEEDVRARTERLTCARCGRQFDESVVSLTRTSMSRRPPDILFTTTEMLNRGLSDLSLRPLLGVGQAKKPRLALLDEIHTYEGMTGAQAAMVLRRWHHALQGTVAFVGLSATLSNAVRHMADLCGVADDSVTSIEPTESELEYEGAEYLVALRSDPTSGAAVLSSTIQAAILLPRTLDDPLVQTSNGVYGTKVFVFTDDLDVTNRLYSYVLDAEGQRVRSGGRVMDQYKDPLASMRRAGTRDVAAQRRAGQVWDLPIQIGHRLGRPGLRIGRTTSQDSGVDPAAQVVIATSSLDVGYDDSAVGTVLQHKAPRGVATFVQRKGRAGRTRQMRPYTVVVLSDYGRDRAAYEAWDALFDPVLPKTVLPTRNRAVLRMQATIAMLDWLASQVAGKHPAANLWRDLREIVDPKYQNTRLTQESAVAVLRELLRDPSRQRSLREWIRSALQISENAANELLWHPPRPLLLSAVPTLARRVHNEWAVAGEQGTTKGKDTMGGNPLPDFFPNNLFTELSLPEVQLVVPPQSPWETEPELQSMSLAQALREFAPGRISHRFATRNPASRHWIPLEVGADGAQMALDAFLLSYRYEEDSVVDIGGRATRIRVARPGRIRLENGPPEVRDNSNASLGWRSQFVEAGPGLATRIPASDPVGQLVREATFFLHAQHSHVEVRRVAVNSEARLLFQAKGEARVRSTFSLGGDAVGLGATYDVDGLRLTVELPPAIRPSAEISPGLRGAWFRHVLINDPVLLERMSSFQISWLHEILESMLLMEATATGLSIADAYARARASLDDRLDDTLSAMFRSPDVLGTDSDVVGRTGQRLRALINEKAVLDRLDELIPQYWQPDDKPMEDWLRRRLLATIGEAALWAASEICPEQNPEGLIVDVEPGFDQDGVRRTGQVWLTESTIGGGGFIESLASRVRPDPRRFLRLISRATQPSTADLVDTHMRRLVNLINEDAAWRDHIAAYRQASDQQDRVKALGRIRDAFRSTGIHGAEHAVVSSLANRLLRPGSSSATDSALRAIVEAWTAEEERLGVEIPVRTWAYLRRADTSLDAGLNLGPSATERQRLDAVQSLLWPRGWRLRAEGLRSWNPYHDNDFTLPDLLREILHRQETSIDVVDSATDAQVRETLAVKGSAILSSSPEHVGLLSSLIVGLSTIPITTEYLQVYPKVVEVLHRADGTVVAALELAEVAA</sequence>
<dbReference type="RefSeq" id="WP_345633893.1">
    <property type="nucleotide sequence ID" value="NZ_BAABJQ010000017.1"/>
</dbReference>
<keyword evidence="2" id="KW-0067">ATP-binding</keyword>
<accession>A0ABP9S7R4</accession>
<dbReference type="InterPro" id="IPR027417">
    <property type="entry name" value="P-loop_NTPase"/>
</dbReference>
<dbReference type="Proteomes" id="UP001501570">
    <property type="component" value="Unassembled WGS sequence"/>
</dbReference>
<dbReference type="PROSITE" id="PS51192">
    <property type="entry name" value="HELICASE_ATP_BIND_1"/>
    <property type="match status" value="1"/>
</dbReference>
<dbReference type="PROSITE" id="PS51194">
    <property type="entry name" value="HELICASE_CTER"/>
    <property type="match status" value="1"/>
</dbReference>
<dbReference type="EMBL" id="BAABJQ010000017">
    <property type="protein sequence ID" value="GAA5192474.1"/>
    <property type="molecule type" value="Genomic_DNA"/>
</dbReference>
<evidence type="ECO:0000256" key="1">
    <source>
        <dbReference type="ARBA" id="ARBA00022741"/>
    </source>
</evidence>
<dbReference type="NCBIfam" id="NF041067">
    <property type="entry name" value="DpdJ"/>
    <property type="match status" value="1"/>
</dbReference>
<evidence type="ECO:0008006" key="7">
    <source>
        <dbReference type="Google" id="ProtNLM"/>
    </source>
</evidence>